<dbReference type="OrthoDB" id="135105at2"/>
<evidence type="ECO:0000256" key="2">
    <source>
        <dbReference type="SAM" id="Phobius"/>
    </source>
</evidence>
<dbReference type="STRING" id="909613.UO65_0570"/>
<evidence type="ECO:0000313" key="5">
    <source>
        <dbReference type="Proteomes" id="UP000019277"/>
    </source>
</evidence>
<dbReference type="InterPro" id="IPR027417">
    <property type="entry name" value="P-loop_NTPase"/>
</dbReference>
<dbReference type="RefSeq" id="WP_035278430.1">
    <property type="nucleotide sequence ID" value="NZ_AYXG01000024.1"/>
</dbReference>
<organism evidence="4 5">
    <name type="scientific">Actinokineospora spheciospongiae</name>
    <dbReference type="NCBI Taxonomy" id="909613"/>
    <lineage>
        <taxon>Bacteria</taxon>
        <taxon>Bacillati</taxon>
        <taxon>Actinomycetota</taxon>
        <taxon>Actinomycetes</taxon>
        <taxon>Pseudonocardiales</taxon>
        <taxon>Pseudonocardiaceae</taxon>
        <taxon>Actinokineospora</taxon>
    </lineage>
</organism>
<feature type="domain" description="NACHT" evidence="3">
    <location>
        <begin position="112"/>
        <end position="256"/>
    </location>
</feature>
<sequence>MNPETLGRLGAWTHLLAAVALLVLWEGGRRWLPALLGALGRRVGAALAGTRPVWTRSLRSYRDRVAERHARLPGLGRRPGPDTATIRVPLHREPADPTEAAHPVRLGDLDRAVVLGGPGTGKSALLRQCLLTWALDPRWRRERVPVLVELHRVAGDARPLEEHLVDRFGEDGFPGAGGFVRRALAAGGLTVLFDGLDEVASTERGRVCLALRSFAVRHPSCRVVVTCRTAVHDSALAPEFDTTLHIGELDDRRVRRHLAEDDPAAAGRLLAALREQPGALRLARNPLLLGMIAYLHAAKGDVETAPPRSRVECHERAVTALLDDGGDRSAATAKRTVLTGLALEVMRAGGRSERRTVDHAAALGAVTALGLPAAVLDELADRDGLLPRVPGGFAFPHVGVQEYLVAVSARTDPDGLLAHYRADPDTWREVVRLWCGLVPTQTGPVVAAVSEVDPLLAFECLAEVRVLDTAVADRVTDHARAALGDDPGTVRAFGLVAADPRPRGQVVLAFLISAVQAGVPAAHRALAATGLPRAAAVLANHLDAAPAAAALASMGEVAVPALAARLDRPDPTPVVDALAATGAPAAAVALVPLLDSEGPVRFLAAWRLAGLLADPEVEAALTGSAPARPYGWVWEPFGGSAVAARVVELCAEADDVPDGRVDNRIGVALLVFPFGEEVRAAVARAPGAAAFDAAVRRGASGLGPVPTRVHLALDRAVRLDLVRRLRAAPRPVTESDWPAVAEPPGRDDRPRRRFRGSAAHRVLLAVMAVLTLGQAAGGVALLGGRTTPAGYALLAAVVAASLVEVAAVWAWERGAVAYLAAFTGALVLGAAAAGPWFALGACALVPVVAAVLAVLRRRRAPGNPLRGLLPG</sequence>
<evidence type="ECO:0000256" key="1">
    <source>
        <dbReference type="SAM" id="MobiDB-lite"/>
    </source>
</evidence>
<dbReference type="AlphaFoldDB" id="W7IUJ5"/>
<feature type="transmembrane region" description="Helical" evidence="2">
    <location>
        <begin position="762"/>
        <end position="783"/>
    </location>
</feature>
<keyword evidence="2" id="KW-0472">Membrane</keyword>
<dbReference type="eggNOG" id="COG5635">
    <property type="taxonomic scope" value="Bacteria"/>
</dbReference>
<dbReference type="SUPFAM" id="SSF52540">
    <property type="entry name" value="P-loop containing nucleoside triphosphate hydrolases"/>
    <property type="match status" value="1"/>
</dbReference>
<keyword evidence="2" id="KW-1133">Transmembrane helix</keyword>
<proteinExistence type="predicted"/>
<dbReference type="InterPro" id="IPR007111">
    <property type="entry name" value="NACHT_NTPase"/>
</dbReference>
<feature type="transmembrane region" description="Helical" evidence="2">
    <location>
        <begin position="837"/>
        <end position="855"/>
    </location>
</feature>
<reference evidence="4 5" key="1">
    <citation type="journal article" date="2014" name="Genome Announc.">
        <title>Draft Genome Sequence of the Antitrypanosomally Active Sponge-Associated Bacterium Actinokineospora sp. Strain EG49.</title>
        <authorList>
            <person name="Harjes J."/>
            <person name="Ryu T."/>
            <person name="Abdelmohsen U.R."/>
            <person name="Moitinho-Silva L."/>
            <person name="Horn H."/>
            <person name="Ravasi T."/>
            <person name="Hentschel U."/>
        </authorList>
    </citation>
    <scope>NUCLEOTIDE SEQUENCE [LARGE SCALE GENOMIC DNA]</scope>
    <source>
        <strain evidence="4 5">EG49</strain>
    </source>
</reference>
<protein>
    <recommendedName>
        <fullName evidence="3">NACHT domain-containing protein</fullName>
    </recommendedName>
</protein>
<feature type="transmembrane region" description="Helical" evidence="2">
    <location>
        <begin position="789"/>
        <end position="808"/>
    </location>
</feature>
<dbReference type="Pfam" id="PF05729">
    <property type="entry name" value="NACHT"/>
    <property type="match status" value="1"/>
</dbReference>
<gene>
    <name evidence="4" type="ORF">UO65_0570</name>
</gene>
<name>W7IUJ5_9PSEU</name>
<dbReference type="Gene3D" id="3.40.50.300">
    <property type="entry name" value="P-loop containing nucleotide triphosphate hydrolases"/>
    <property type="match status" value="1"/>
</dbReference>
<dbReference type="eggNOG" id="COG1413">
    <property type="taxonomic scope" value="Bacteria"/>
</dbReference>
<feature type="region of interest" description="Disordered" evidence="1">
    <location>
        <begin position="733"/>
        <end position="752"/>
    </location>
</feature>
<comment type="caution">
    <text evidence="4">The sequence shown here is derived from an EMBL/GenBank/DDBJ whole genome shotgun (WGS) entry which is preliminary data.</text>
</comment>
<evidence type="ECO:0000259" key="3">
    <source>
        <dbReference type="Pfam" id="PF05729"/>
    </source>
</evidence>
<evidence type="ECO:0000313" key="4">
    <source>
        <dbReference type="EMBL" id="EWC64043.1"/>
    </source>
</evidence>
<dbReference type="EMBL" id="AYXG01000024">
    <property type="protein sequence ID" value="EWC64043.1"/>
    <property type="molecule type" value="Genomic_DNA"/>
</dbReference>
<keyword evidence="2" id="KW-0812">Transmembrane</keyword>
<keyword evidence="5" id="KW-1185">Reference proteome</keyword>
<accession>W7IUJ5</accession>
<dbReference type="Proteomes" id="UP000019277">
    <property type="component" value="Unassembled WGS sequence"/>
</dbReference>